<accession>A0ABN3BBY4</accession>
<proteinExistence type="predicted"/>
<organism evidence="2 3">
    <name type="scientific">Streptomyces bangladeshensis</name>
    <dbReference type="NCBI Taxonomy" id="295352"/>
    <lineage>
        <taxon>Bacteria</taxon>
        <taxon>Bacillati</taxon>
        <taxon>Actinomycetota</taxon>
        <taxon>Actinomycetes</taxon>
        <taxon>Kitasatosporales</taxon>
        <taxon>Streptomycetaceae</taxon>
        <taxon>Streptomyces</taxon>
    </lineage>
</organism>
<sequence>MRADGSLREYFQYLTGRVPAQPKPAAAEPEPPAYHIPRKGAWPCGTAPSGSTPPPCTDCATHHPAS</sequence>
<protein>
    <submittedName>
        <fullName evidence="2">Uncharacterized protein</fullName>
    </submittedName>
</protein>
<name>A0ABN3BBY4_9ACTN</name>
<feature type="region of interest" description="Disordered" evidence="1">
    <location>
        <begin position="45"/>
        <end position="66"/>
    </location>
</feature>
<gene>
    <name evidence="2" type="ORF">GCM10009787_11960</name>
</gene>
<keyword evidence="3" id="KW-1185">Reference proteome</keyword>
<dbReference type="EMBL" id="BAAAOQ010000003">
    <property type="protein sequence ID" value="GAA2192801.1"/>
    <property type="molecule type" value="Genomic_DNA"/>
</dbReference>
<evidence type="ECO:0000256" key="1">
    <source>
        <dbReference type="SAM" id="MobiDB-lite"/>
    </source>
</evidence>
<comment type="caution">
    <text evidence="2">The sequence shown here is derived from an EMBL/GenBank/DDBJ whole genome shotgun (WGS) entry which is preliminary data.</text>
</comment>
<evidence type="ECO:0000313" key="2">
    <source>
        <dbReference type="EMBL" id="GAA2192801.1"/>
    </source>
</evidence>
<reference evidence="2 3" key="1">
    <citation type="journal article" date="2019" name="Int. J. Syst. Evol. Microbiol.">
        <title>The Global Catalogue of Microorganisms (GCM) 10K type strain sequencing project: providing services to taxonomists for standard genome sequencing and annotation.</title>
        <authorList>
            <consortium name="The Broad Institute Genomics Platform"/>
            <consortium name="The Broad Institute Genome Sequencing Center for Infectious Disease"/>
            <person name="Wu L."/>
            <person name="Ma J."/>
        </authorList>
    </citation>
    <scope>NUCLEOTIDE SEQUENCE [LARGE SCALE GENOMIC DNA]</scope>
    <source>
        <strain evidence="2 3">JCM 14924</strain>
    </source>
</reference>
<evidence type="ECO:0000313" key="3">
    <source>
        <dbReference type="Proteomes" id="UP001501391"/>
    </source>
</evidence>
<dbReference type="Proteomes" id="UP001501391">
    <property type="component" value="Unassembled WGS sequence"/>
</dbReference>